<name>A0A4C2EFV2_9SACH</name>
<dbReference type="EMBL" id="BIMX01000022">
    <property type="protein sequence ID" value="GCF00839.1"/>
    <property type="molecule type" value="Genomic_DNA"/>
</dbReference>
<dbReference type="GO" id="GO:0009263">
    <property type="term" value="P:deoxyribonucleotide biosynthetic process"/>
    <property type="evidence" value="ECO:0007669"/>
    <property type="project" value="TreeGrafter"/>
</dbReference>
<dbReference type="InterPro" id="IPR039718">
    <property type="entry name" value="Rrm1"/>
</dbReference>
<dbReference type="GO" id="GO:0004748">
    <property type="term" value="F:ribonucleoside-diphosphate reductase activity, thioredoxin disulfide as acceptor"/>
    <property type="evidence" value="ECO:0007669"/>
    <property type="project" value="TreeGrafter"/>
</dbReference>
<dbReference type="GO" id="GO:0005971">
    <property type="term" value="C:ribonucleoside-diphosphate reductase complex"/>
    <property type="evidence" value="ECO:0007669"/>
    <property type="project" value="TreeGrafter"/>
</dbReference>
<feature type="domain" description="Ribonucleotide reductase large subunit C-terminal" evidence="2">
    <location>
        <begin position="49"/>
        <end position="210"/>
    </location>
</feature>
<dbReference type="Gene3D" id="3.20.70.20">
    <property type="match status" value="2"/>
</dbReference>
<dbReference type="SUPFAM" id="SSF51998">
    <property type="entry name" value="PFL-like glycyl radical enzymes"/>
    <property type="match status" value="2"/>
</dbReference>
<evidence type="ECO:0000256" key="1">
    <source>
        <dbReference type="ARBA" id="ARBA00010406"/>
    </source>
</evidence>
<keyword evidence="4" id="KW-1185">Reference proteome</keyword>
<dbReference type="InterPro" id="IPR000788">
    <property type="entry name" value="RNR_lg_C"/>
</dbReference>
<dbReference type="OrthoDB" id="3000483at2759"/>
<organism evidence="3 4">
    <name type="scientific">Zygosaccharomyces mellis</name>
    <dbReference type="NCBI Taxonomy" id="42258"/>
    <lineage>
        <taxon>Eukaryota</taxon>
        <taxon>Fungi</taxon>
        <taxon>Dikarya</taxon>
        <taxon>Ascomycota</taxon>
        <taxon>Saccharomycotina</taxon>
        <taxon>Saccharomycetes</taxon>
        <taxon>Saccharomycetales</taxon>
        <taxon>Saccharomycetaceae</taxon>
        <taxon>Zygosaccharomyces</taxon>
    </lineage>
</organism>
<dbReference type="AlphaFoldDB" id="A0A4C2EFV2"/>
<reference evidence="3 4" key="1">
    <citation type="submission" date="2019-01" db="EMBL/GenBank/DDBJ databases">
        <title>Draft Genome Sequencing of Zygosaccharomyces mellis Ca-7.</title>
        <authorList>
            <person name="Shiwa Y."/>
            <person name="Kanesaki Y."/>
            <person name="Ishige T."/>
            <person name="Mura K."/>
            <person name="Hori T."/>
            <person name="Tamura T."/>
        </authorList>
    </citation>
    <scope>NUCLEOTIDE SEQUENCE [LARGE SCALE GENOMIC DNA]</scope>
    <source>
        <strain evidence="3 4">Ca-7</strain>
    </source>
</reference>
<evidence type="ECO:0000259" key="2">
    <source>
        <dbReference type="Pfam" id="PF02867"/>
    </source>
</evidence>
<comment type="similarity">
    <text evidence="1">Belongs to the ribonucleoside diphosphate reductase large chain family.</text>
</comment>
<dbReference type="GO" id="GO:0005524">
    <property type="term" value="F:ATP binding"/>
    <property type="evidence" value="ECO:0007669"/>
    <property type="project" value="TreeGrafter"/>
</dbReference>
<dbReference type="Pfam" id="PF02867">
    <property type="entry name" value="Ribonuc_red_lgC"/>
    <property type="match status" value="1"/>
</dbReference>
<comment type="caution">
    <text evidence="3">The sequence shown here is derived from an EMBL/GenBank/DDBJ whole genome shotgun (WGS) entry which is preliminary data.</text>
</comment>
<evidence type="ECO:0000313" key="4">
    <source>
        <dbReference type="Proteomes" id="UP000301737"/>
    </source>
</evidence>
<proteinExistence type="inferred from homology"/>
<protein>
    <recommendedName>
        <fullName evidence="2">Ribonucleotide reductase large subunit C-terminal domain-containing protein</fullName>
    </recommendedName>
</protein>
<sequence>MWTEILEAQVEPGGPFMLYEDSRNLKSNQKNLRTIKSSNLRCEIIEYRSPASQGLLQFVLWGVNEDNYDFLYKDWNELKNKIQNAKGLRNSLLLGPMPIASTSQIMGYTESFEPMTSNIYARRVLSGDWEFEMKKLKNRTVANNGSIQSIQGLPDGIKNVYKTVWEIKQRLLIDMACERAPFVDQSQSLNHFMKSPTVGKLTSMHFHAWK</sequence>
<gene>
    <name evidence="3" type="ORF">ZYGM_002675</name>
</gene>
<dbReference type="Proteomes" id="UP000301737">
    <property type="component" value="Unassembled WGS sequence"/>
</dbReference>
<dbReference type="PANTHER" id="PTHR11573:SF28">
    <property type="entry name" value="RIBONUCLEOSIDE-DIPHOSPHATE REDUCTASE"/>
    <property type="match status" value="1"/>
</dbReference>
<evidence type="ECO:0000313" key="3">
    <source>
        <dbReference type="EMBL" id="GCF00839.1"/>
    </source>
</evidence>
<accession>A0A4C2EFV2</accession>
<dbReference type="PANTHER" id="PTHR11573">
    <property type="entry name" value="RIBONUCLEOSIDE-DIPHOSPHATE REDUCTASE LARGE CHAIN"/>
    <property type="match status" value="1"/>
</dbReference>